<keyword evidence="1" id="KW-1133">Transmembrane helix</keyword>
<evidence type="ECO:0000256" key="1">
    <source>
        <dbReference type="SAM" id="Phobius"/>
    </source>
</evidence>
<dbReference type="RefSeq" id="WP_206938125.1">
    <property type="nucleotide sequence ID" value="NZ_JAFLNF010000001.1"/>
</dbReference>
<feature type="transmembrane region" description="Helical" evidence="1">
    <location>
        <begin position="16"/>
        <end position="40"/>
    </location>
</feature>
<accession>A0A939EKR9</accession>
<gene>
    <name evidence="2" type="ORF">J0X15_03195</name>
</gene>
<sequence length="112" mass="12367">MIGLELPPQNWPLATWWAVGSAGVFLFGLIAGVVLQLVFVGRRISSFGDADGSVTRSGEKEPPTSGVRLVLQSLTFRQVLSTELGSVFFYVMVFGLITHIVFWIYAISLYNR</sequence>
<feature type="transmembrane region" description="Helical" evidence="1">
    <location>
        <begin position="87"/>
        <end position="110"/>
    </location>
</feature>
<name>A0A939EKR9_9HYPH</name>
<evidence type="ECO:0000313" key="2">
    <source>
        <dbReference type="EMBL" id="MBO0344217.1"/>
    </source>
</evidence>
<dbReference type="Proteomes" id="UP000664779">
    <property type="component" value="Unassembled WGS sequence"/>
</dbReference>
<organism evidence="2 3">
    <name type="scientific">Roseibium limicola</name>
    <dbReference type="NCBI Taxonomy" id="2816037"/>
    <lineage>
        <taxon>Bacteria</taxon>
        <taxon>Pseudomonadati</taxon>
        <taxon>Pseudomonadota</taxon>
        <taxon>Alphaproteobacteria</taxon>
        <taxon>Hyphomicrobiales</taxon>
        <taxon>Stappiaceae</taxon>
        <taxon>Roseibium</taxon>
    </lineage>
</organism>
<proteinExistence type="predicted"/>
<evidence type="ECO:0000313" key="3">
    <source>
        <dbReference type="Proteomes" id="UP000664779"/>
    </source>
</evidence>
<dbReference type="EMBL" id="JAFLNF010000001">
    <property type="protein sequence ID" value="MBO0344217.1"/>
    <property type="molecule type" value="Genomic_DNA"/>
</dbReference>
<keyword evidence="3" id="KW-1185">Reference proteome</keyword>
<keyword evidence="1" id="KW-0472">Membrane</keyword>
<reference evidence="2" key="1">
    <citation type="submission" date="2021-03" db="EMBL/GenBank/DDBJ databases">
        <title>Roseibium sp. CAU 1637 isolated from Incheon.</title>
        <authorList>
            <person name="Kim W."/>
        </authorList>
    </citation>
    <scope>NUCLEOTIDE SEQUENCE</scope>
    <source>
        <strain evidence="2">CAU 1637</strain>
    </source>
</reference>
<comment type="caution">
    <text evidence="2">The sequence shown here is derived from an EMBL/GenBank/DDBJ whole genome shotgun (WGS) entry which is preliminary data.</text>
</comment>
<protein>
    <submittedName>
        <fullName evidence="2">Uncharacterized protein</fullName>
    </submittedName>
</protein>
<keyword evidence="1" id="KW-0812">Transmembrane</keyword>
<dbReference type="AlphaFoldDB" id="A0A939EKR9"/>